<dbReference type="AlphaFoldDB" id="A0A0N1J063"/>
<dbReference type="REBASE" id="133530">
    <property type="entry name" value="M2.Lma54ORF12910P"/>
</dbReference>
<dbReference type="Proteomes" id="UP000037977">
    <property type="component" value="Unassembled WGS sequence"/>
</dbReference>
<dbReference type="NCBIfam" id="TIGR00675">
    <property type="entry name" value="dcm"/>
    <property type="match status" value="1"/>
</dbReference>
<evidence type="ECO:0000256" key="1">
    <source>
        <dbReference type="ARBA" id="ARBA00022603"/>
    </source>
</evidence>
<evidence type="ECO:0000256" key="2">
    <source>
        <dbReference type="ARBA" id="ARBA00022679"/>
    </source>
</evidence>
<dbReference type="EC" id="2.1.1.37" evidence="7"/>
<dbReference type="PANTHER" id="PTHR10629">
    <property type="entry name" value="CYTOSINE-SPECIFIC METHYLTRANSFERASE"/>
    <property type="match status" value="1"/>
</dbReference>
<dbReference type="PROSITE" id="PS51679">
    <property type="entry name" value="SAM_MT_C5"/>
    <property type="match status" value="1"/>
</dbReference>
<comment type="similarity">
    <text evidence="5 6">Belongs to the class I-like SAM-binding methyltransferase superfamily. C5-methyltransferase family.</text>
</comment>
<dbReference type="InterPro" id="IPR029063">
    <property type="entry name" value="SAM-dependent_MTases_sf"/>
</dbReference>
<evidence type="ECO:0000256" key="4">
    <source>
        <dbReference type="ARBA" id="ARBA00022747"/>
    </source>
</evidence>
<accession>A0A0N1J063</accession>
<dbReference type="Gene3D" id="3.40.50.150">
    <property type="entry name" value="Vaccinia Virus protein VP39"/>
    <property type="match status" value="1"/>
</dbReference>
<dbReference type="GO" id="GO:0044027">
    <property type="term" value="P:negative regulation of gene expression via chromosomal CpG island methylation"/>
    <property type="evidence" value="ECO:0007669"/>
    <property type="project" value="TreeGrafter"/>
</dbReference>
<organism evidence="8 9">
    <name type="scientific">Lysinibacillus macroides</name>
    <dbReference type="NCBI Taxonomy" id="33935"/>
    <lineage>
        <taxon>Bacteria</taxon>
        <taxon>Bacillati</taxon>
        <taxon>Bacillota</taxon>
        <taxon>Bacilli</taxon>
        <taxon>Bacillales</taxon>
        <taxon>Bacillaceae</taxon>
        <taxon>Lysinibacillus</taxon>
    </lineage>
</organism>
<comment type="catalytic activity">
    <reaction evidence="7">
        <text>a 2'-deoxycytidine in DNA + S-adenosyl-L-methionine = a 5-methyl-2'-deoxycytidine in DNA + S-adenosyl-L-homocysteine + H(+)</text>
        <dbReference type="Rhea" id="RHEA:13681"/>
        <dbReference type="Rhea" id="RHEA-COMP:11369"/>
        <dbReference type="Rhea" id="RHEA-COMP:11370"/>
        <dbReference type="ChEBI" id="CHEBI:15378"/>
        <dbReference type="ChEBI" id="CHEBI:57856"/>
        <dbReference type="ChEBI" id="CHEBI:59789"/>
        <dbReference type="ChEBI" id="CHEBI:85452"/>
        <dbReference type="ChEBI" id="CHEBI:85454"/>
        <dbReference type="EC" id="2.1.1.37"/>
    </reaction>
</comment>
<evidence type="ECO:0000256" key="6">
    <source>
        <dbReference type="RuleBase" id="RU000416"/>
    </source>
</evidence>
<comment type="caution">
    <text evidence="8">The sequence shown here is derived from an EMBL/GenBank/DDBJ whole genome shotgun (WGS) entry which is preliminary data.</text>
</comment>
<dbReference type="Gene3D" id="3.90.120.10">
    <property type="entry name" value="DNA Methylase, subunit A, domain 2"/>
    <property type="match status" value="1"/>
</dbReference>
<keyword evidence="9" id="KW-1185">Reference proteome</keyword>
<dbReference type="GO" id="GO:0003677">
    <property type="term" value="F:DNA binding"/>
    <property type="evidence" value="ECO:0007669"/>
    <property type="project" value="TreeGrafter"/>
</dbReference>
<dbReference type="InterPro" id="IPR018117">
    <property type="entry name" value="C5_DNA_meth_AS"/>
</dbReference>
<dbReference type="GO" id="GO:0003886">
    <property type="term" value="F:DNA (cytosine-5-)-methyltransferase activity"/>
    <property type="evidence" value="ECO:0007669"/>
    <property type="project" value="UniProtKB-EC"/>
</dbReference>
<evidence type="ECO:0000256" key="5">
    <source>
        <dbReference type="PROSITE-ProRule" id="PRU01016"/>
    </source>
</evidence>
<gene>
    <name evidence="8" type="ORF">ADM90_12915</name>
</gene>
<evidence type="ECO:0000313" key="8">
    <source>
        <dbReference type="EMBL" id="KOY81811.1"/>
    </source>
</evidence>
<dbReference type="InterPro" id="IPR050390">
    <property type="entry name" value="C5-Methyltransferase"/>
</dbReference>
<dbReference type="PATRIC" id="fig|33935.3.peg.3429"/>
<evidence type="ECO:0000313" key="9">
    <source>
        <dbReference type="Proteomes" id="UP000037977"/>
    </source>
</evidence>
<dbReference type="GO" id="GO:0032259">
    <property type="term" value="P:methylation"/>
    <property type="evidence" value="ECO:0007669"/>
    <property type="project" value="UniProtKB-KW"/>
</dbReference>
<dbReference type="RefSeq" id="WP_053995399.1">
    <property type="nucleotide sequence ID" value="NZ_LGCI01000008.1"/>
</dbReference>
<dbReference type="PANTHER" id="PTHR10629:SF52">
    <property type="entry name" value="DNA (CYTOSINE-5)-METHYLTRANSFERASE 1"/>
    <property type="match status" value="1"/>
</dbReference>
<dbReference type="InterPro" id="IPR001525">
    <property type="entry name" value="C5_MeTfrase"/>
</dbReference>
<keyword evidence="1 5" id="KW-0489">Methyltransferase</keyword>
<keyword evidence="2 5" id="KW-0808">Transferase</keyword>
<dbReference type="OrthoDB" id="9813719at2"/>
<dbReference type="SUPFAM" id="SSF53335">
    <property type="entry name" value="S-adenosyl-L-methionine-dependent methyltransferases"/>
    <property type="match status" value="1"/>
</dbReference>
<dbReference type="STRING" id="33935.ADM90_12915"/>
<evidence type="ECO:0000256" key="7">
    <source>
        <dbReference type="RuleBase" id="RU000417"/>
    </source>
</evidence>
<dbReference type="PROSITE" id="PS00094">
    <property type="entry name" value="C5_MTASE_1"/>
    <property type="match status" value="1"/>
</dbReference>
<sequence length="414" mass="47669">MRKINSIELFAGAGGLLDGFEQTNNFNLLAAVEWLKPQVRTLVKRLETKYGDEDAKDKVLNFDIQRTDELLCGWDDTEFGKGIGLDSLIGGKRVDLISGGPPCQAYSLAGRIRDENGMKDDYRNFLFESYIKIVNHYQPKLVVFENVEGILSAIPTGEKITDLIKKAFNEAGYEIINDLRKYALLDMADFGVPQRRKRVIIVGIRRDSKEVDYQEILKNFYLRMLSTKKVAKKSTVRDAISDLPPIYPLQNPHKRQAYEDNNEINGHSSRFHSKRDQEIFYSLAKDIEDGYFHYNSAEALIELYYQKTGRRTNVHKYHVLRWDEPSNTIPAHLKKDGLRHIHPDPEQMRSITVREAARLQTFDDDYEFNESQVSNFEMIGNAVPPLFAKKLGELMPTLFKIIEQVEKGKQELAI</sequence>
<dbReference type="Pfam" id="PF00145">
    <property type="entry name" value="DNA_methylase"/>
    <property type="match status" value="1"/>
</dbReference>
<protein>
    <recommendedName>
        <fullName evidence="7">Cytosine-specific methyltransferase</fullName>
        <ecNumber evidence="7">2.1.1.37</ecNumber>
    </recommendedName>
</protein>
<feature type="active site" evidence="5">
    <location>
        <position position="103"/>
    </location>
</feature>
<reference evidence="8 9" key="1">
    <citation type="submission" date="2015-07" db="EMBL/GenBank/DDBJ databases">
        <title>Genome sequencing project for genomic taxonomy and phylogenomics of Bacillus-like bacteria.</title>
        <authorList>
            <person name="Liu B."/>
            <person name="Wang J."/>
            <person name="Zhu Y."/>
            <person name="Liu G."/>
            <person name="Chen Q."/>
            <person name="Chen Z."/>
            <person name="Che J."/>
            <person name="Ge C."/>
            <person name="Shi H."/>
            <person name="Pan Z."/>
            <person name="Liu X."/>
        </authorList>
    </citation>
    <scope>NUCLEOTIDE SEQUENCE [LARGE SCALE GENOMIC DNA]</scope>
    <source>
        <strain evidence="8 9">DSM 54</strain>
    </source>
</reference>
<keyword evidence="4" id="KW-0680">Restriction system</keyword>
<dbReference type="EMBL" id="LGCI01000008">
    <property type="protein sequence ID" value="KOY81811.1"/>
    <property type="molecule type" value="Genomic_DNA"/>
</dbReference>
<proteinExistence type="inferred from homology"/>
<keyword evidence="3 5" id="KW-0949">S-adenosyl-L-methionine</keyword>
<dbReference type="PRINTS" id="PR00105">
    <property type="entry name" value="C5METTRFRASE"/>
</dbReference>
<evidence type="ECO:0000256" key="3">
    <source>
        <dbReference type="ARBA" id="ARBA00022691"/>
    </source>
</evidence>
<dbReference type="GO" id="GO:0009307">
    <property type="term" value="P:DNA restriction-modification system"/>
    <property type="evidence" value="ECO:0007669"/>
    <property type="project" value="UniProtKB-KW"/>
</dbReference>
<name>A0A0N1J063_9BACI</name>